<dbReference type="Proteomes" id="UP001369815">
    <property type="component" value="Unassembled WGS sequence"/>
</dbReference>
<dbReference type="Pfam" id="PF12224">
    <property type="entry name" value="Amidoligase_2"/>
    <property type="match status" value="1"/>
</dbReference>
<proteinExistence type="predicted"/>
<evidence type="ECO:0000313" key="2">
    <source>
        <dbReference type="EMBL" id="KAK6951969.1"/>
    </source>
</evidence>
<sequence length="451" mass="50605">MAARTKMEKVKLSFGVEMELYLAWRAETFTGTVPAPPGVKLSPGAPLVIKGGRLTKGAKIKALALIIEEAFPSSAGTVVSLDDRKLDKRNKEWYHLEAYRRWDVIPDGSLAIPPDELADLNSTDYGWIGAEVVSPALWATNEGFDEVRRMCEFLQKHFWIYNARKAGFHVHVGNGNEWLPLNSLRQIAAFLYAADPVLAQSHPRHRTNNIYCASPRLYSNVSMGRRNPVNPTQPDLPTESVEVERPSIYTRAENAVRNFFKSRASPTKPAEDNKVRKRDQFPPRPTVGAYDIDREPIGRGLYNPIPVGPVPMITAVTEILRSADRAAISRLMSIGPIRGAYSFVQLEQEAKRTIEFRQAASMVDPVQTVAYARIAVGLCQFAASASRDDLTKIILDCEMAEQTPSWFDVYDLFMEVGLYPEAKIVQAVLSGTLTDDKRREYWLSRKHALRL</sequence>
<dbReference type="PANTHER" id="PTHR36847">
    <property type="entry name" value="AMIDOLIGASE ENZYME"/>
    <property type="match status" value="1"/>
</dbReference>
<evidence type="ECO:0008006" key="4">
    <source>
        <dbReference type="Google" id="ProtNLM"/>
    </source>
</evidence>
<organism evidence="2 3">
    <name type="scientific">Daldinia eschscholtzii</name>
    <dbReference type="NCBI Taxonomy" id="292717"/>
    <lineage>
        <taxon>Eukaryota</taxon>
        <taxon>Fungi</taxon>
        <taxon>Dikarya</taxon>
        <taxon>Ascomycota</taxon>
        <taxon>Pezizomycotina</taxon>
        <taxon>Sordariomycetes</taxon>
        <taxon>Xylariomycetidae</taxon>
        <taxon>Xylariales</taxon>
        <taxon>Hypoxylaceae</taxon>
        <taxon>Daldinia</taxon>
    </lineage>
</organism>
<name>A0AAX6MH68_9PEZI</name>
<dbReference type="InterPro" id="IPR022025">
    <property type="entry name" value="Amidoligase_2"/>
</dbReference>
<dbReference type="EMBL" id="JBANMG010000006">
    <property type="protein sequence ID" value="KAK6951969.1"/>
    <property type="molecule type" value="Genomic_DNA"/>
</dbReference>
<feature type="compositionally biased region" description="Basic and acidic residues" evidence="1">
    <location>
        <begin position="269"/>
        <end position="281"/>
    </location>
</feature>
<protein>
    <recommendedName>
        <fullName evidence="4">Amidoligase enzyme</fullName>
    </recommendedName>
</protein>
<keyword evidence="3" id="KW-1185">Reference proteome</keyword>
<feature type="region of interest" description="Disordered" evidence="1">
    <location>
        <begin position="260"/>
        <end position="289"/>
    </location>
</feature>
<evidence type="ECO:0000256" key="1">
    <source>
        <dbReference type="SAM" id="MobiDB-lite"/>
    </source>
</evidence>
<accession>A0AAX6MH68</accession>
<dbReference type="PANTHER" id="PTHR36847:SF1">
    <property type="entry name" value="AMIDOLIGASE ENZYME"/>
    <property type="match status" value="1"/>
</dbReference>
<gene>
    <name evidence="2" type="ORF">Daesc_006494</name>
</gene>
<dbReference type="AlphaFoldDB" id="A0AAX6MH68"/>
<comment type="caution">
    <text evidence="2">The sequence shown here is derived from an EMBL/GenBank/DDBJ whole genome shotgun (WGS) entry which is preliminary data.</text>
</comment>
<reference evidence="2 3" key="1">
    <citation type="journal article" date="2024" name="Front Chem Biol">
        <title>Unveiling the potential of Daldinia eschscholtzii MFLUCC 19-0629 through bioactivity and bioinformatics studies for enhanced sustainable agriculture production.</title>
        <authorList>
            <person name="Brooks S."/>
            <person name="Weaver J.A."/>
            <person name="Klomchit A."/>
            <person name="Alharthi S.A."/>
            <person name="Onlamun T."/>
            <person name="Nurani R."/>
            <person name="Vong T.K."/>
            <person name="Alberti F."/>
            <person name="Greco C."/>
        </authorList>
    </citation>
    <scope>NUCLEOTIDE SEQUENCE [LARGE SCALE GENOMIC DNA]</scope>
    <source>
        <strain evidence="2">MFLUCC 19-0629</strain>
    </source>
</reference>
<evidence type="ECO:0000313" key="3">
    <source>
        <dbReference type="Proteomes" id="UP001369815"/>
    </source>
</evidence>